<keyword evidence="4" id="KW-1185">Reference proteome</keyword>
<dbReference type="GO" id="GO:0019509">
    <property type="term" value="P:L-methionine salvage from methylthioadenosine"/>
    <property type="evidence" value="ECO:0007669"/>
    <property type="project" value="UniProtKB-UniRule"/>
</dbReference>
<accession>E3GWQ1</accession>
<dbReference type="OrthoDB" id="45195at2157"/>
<evidence type="ECO:0000313" key="3">
    <source>
        <dbReference type="EMBL" id="ADP77970.1"/>
    </source>
</evidence>
<keyword evidence="3" id="KW-0396">Initiation factor</keyword>
<evidence type="ECO:0000256" key="2">
    <source>
        <dbReference type="HAMAP-Rule" id="MF_01678"/>
    </source>
</evidence>
<protein>
    <recommendedName>
        <fullName evidence="2">Putative methylthioribose-1-phosphate isomerase</fullName>
        <shortName evidence="2">M1Pi</shortName>
        <shortName evidence="2">MTR-1-P isomerase</shortName>
        <ecNumber evidence="2">5.3.1.23</ecNumber>
    </recommendedName>
    <alternativeName>
        <fullName evidence="2">MTNA-like protein</fullName>
        <shortName evidence="2">aMTNA</shortName>
    </alternativeName>
    <alternativeName>
        <fullName evidence="2">S-methyl-5-thioribose-1-phosphate isomerase</fullName>
    </alternativeName>
</protein>
<dbReference type="SUPFAM" id="SSF100950">
    <property type="entry name" value="NagB/RpiA/CoA transferase-like"/>
    <property type="match status" value="1"/>
</dbReference>
<dbReference type="GO" id="GO:0046523">
    <property type="term" value="F:S-methyl-5-thioribose-1-phosphate isomerase activity"/>
    <property type="evidence" value="ECO:0007669"/>
    <property type="project" value="UniProtKB-UniRule"/>
</dbReference>
<dbReference type="EMBL" id="CP002278">
    <property type="protein sequence ID" value="ADP77970.1"/>
    <property type="molecule type" value="Genomic_DNA"/>
</dbReference>
<evidence type="ECO:0000256" key="1">
    <source>
        <dbReference type="ARBA" id="ARBA00023235"/>
    </source>
</evidence>
<dbReference type="PANTHER" id="PTHR43475">
    <property type="entry name" value="METHYLTHIORIBOSE-1-PHOSPHATE ISOMERASE"/>
    <property type="match status" value="1"/>
</dbReference>
<dbReference type="GO" id="GO:0003743">
    <property type="term" value="F:translation initiation factor activity"/>
    <property type="evidence" value="ECO:0007669"/>
    <property type="project" value="UniProtKB-KW"/>
</dbReference>
<dbReference type="HAMAP" id="MF_01678">
    <property type="entry name" value="Salvage_MtnA"/>
    <property type="match status" value="1"/>
</dbReference>
<dbReference type="InterPro" id="IPR000649">
    <property type="entry name" value="IF-2B-related"/>
</dbReference>
<reference evidence="3 4" key="1">
    <citation type="journal article" date="2010" name="Stand. Genomic Sci.">
        <title>Complete genome sequence of Methanothermus fervidus type strain (V24S).</title>
        <authorList>
            <person name="Anderson I."/>
            <person name="Djao O.D."/>
            <person name="Misra M."/>
            <person name="Chertkov O."/>
            <person name="Nolan M."/>
            <person name="Lucas S."/>
            <person name="Lapidus A."/>
            <person name="Del Rio T.G."/>
            <person name="Tice H."/>
            <person name="Cheng J.F."/>
            <person name="Tapia R."/>
            <person name="Han C."/>
            <person name="Goodwin L."/>
            <person name="Pitluck S."/>
            <person name="Liolios K."/>
            <person name="Ivanova N."/>
            <person name="Mavromatis K."/>
            <person name="Mikhailova N."/>
            <person name="Pati A."/>
            <person name="Brambilla E."/>
            <person name="Chen A."/>
            <person name="Palaniappan K."/>
            <person name="Land M."/>
            <person name="Hauser L."/>
            <person name="Chang Y.J."/>
            <person name="Jeffries C.D."/>
            <person name="Sikorski J."/>
            <person name="Spring S."/>
            <person name="Rohde M."/>
            <person name="Eichinger K."/>
            <person name="Huber H."/>
            <person name="Wirth R."/>
            <person name="Goker M."/>
            <person name="Detter J.C."/>
            <person name="Woyke T."/>
            <person name="Bristow J."/>
            <person name="Eisen J.A."/>
            <person name="Markowitz V."/>
            <person name="Hugenholtz P."/>
            <person name="Klenk H.P."/>
            <person name="Kyrpides N.C."/>
        </authorList>
    </citation>
    <scope>NUCLEOTIDE SEQUENCE [LARGE SCALE GENOMIC DNA]</scope>
    <source>
        <strain evidence="4">ATCC 43054 / DSM 2088 / JCM 10308 / V24 S</strain>
    </source>
</reference>
<feature type="binding site" evidence="2">
    <location>
        <begin position="222"/>
        <end position="223"/>
    </location>
    <ligand>
        <name>substrate</name>
    </ligand>
</feature>
<dbReference type="AlphaFoldDB" id="E3GWQ1"/>
<dbReference type="FunFam" id="3.40.50.10470:FF:000006">
    <property type="entry name" value="Methylthioribose-1-phosphate isomerase"/>
    <property type="match status" value="1"/>
</dbReference>
<feature type="site" description="Transition state stabilizer" evidence="2">
    <location>
        <position position="133"/>
    </location>
</feature>
<name>E3GWQ1_METFV</name>
<dbReference type="Proteomes" id="UP000002315">
    <property type="component" value="Chromosome"/>
</dbReference>
<dbReference type="InterPro" id="IPR027363">
    <property type="entry name" value="M1Pi_N"/>
</dbReference>
<keyword evidence="2" id="KW-0028">Amino-acid biosynthesis</keyword>
<evidence type="ECO:0000313" key="4">
    <source>
        <dbReference type="Proteomes" id="UP000002315"/>
    </source>
</evidence>
<dbReference type="Gene3D" id="3.40.50.10470">
    <property type="entry name" value="Translation initiation factor eif-2b, domain 2"/>
    <property type="match status" value="1"/>
</dbReference>
<comment type="catalytic activity">
    <reaction evidence="2">
        <text>5-(methylsulfanyl)-alpha-D-ribose 1-phosphate = 5-(methylsulfanyl)-D-ribulose 1-phosphate</text>
        <dbReference type="Rhea" id="RHEA:19989"/>
        <dbReference type="ChEBI" id="CHEBI:58533"/>
        <dbReference type="ChEBI" id="CHEBI:58548"/>
        <dbReference type="EC" id="5.3.1.23"/>
    </reaction>
</comment>
<dbReference type="EC" id="5.3.1.23" evidence="2"/>
<dbReference type="Pfam" id="PF01008">
    <property type="entry name" value="IF-2B"/>
    <property type="match status" value="1"/>
</dbReference>
<dbReference type="PANTHER" id="PTHR43475:SF1">
    <property type="entry name" value="METHYLTHIORIBOSE-1-PHOSPHATE ISOMERASE"/>
    <property type="match status" value="1"/>
</dbReference>
<keyword evidence="3" id="KW-0648">Protein biosynthesis</keyword>
<dbReference type="NCBIfam" id="TIGR00512">
    <property type="entry name" value="salvage_mtnA"/>
    <property type="match status" value="1"/>
</dbReference>
<sequence length="309" mass="33972">MKTIIWEDNKLLLLDQRKLPDEVTYFECKNHKDVVYAIKNMVVRGAPAIGVAAAFGVALAQINGEDINKAAKEIKNTRPTAINLFWAVDRVVNSDSPIDEALKIYKEDVETNKKIGKHGSKLIEDGDVILTHCNAGALACVDYGTALGVIRAAKEEGKNIEVICTETRPLGQGARLSTWEMQQEGINVKLIVDSAAGYLMQKKYIDKVIIGADRVAKGGVINKIGSLMIALSANRYNVPFYVAAPTSTFDEESNVNEIEIEERNPKEVLYYGKCRIAPKNVDVINPAFDIVPSDLITKIITEKGLVDPL</sequence>
<keyword evidence="1 2" id="KW-0413">Isomerase</keyword>
<organism evidence="3 4">
    <name type="scientific">Methanothermus fervidus (strain ATCC 43054 / DSM 2088 / JCM 10308 / V24 S)</name>
    <dbReference type="NCBI Taxonomy" id="523846"/>
    <lineage>
        <taxon>Archaea</taxon>
        <taxon>Methanobacteriati</taxon>
        <taxon>Methanobacteriota</taxon>
        <taxon>Methanomada group</taxon>
        <taxon>Methanobacteria</taxon>
        <taxon>Methanobacteriales</taxon>
        <taxon>Methanothermaceae</taxon>
        <taxon>Methanothermus</taxon>
    </lineage>
</organism>
<dbReference type="Gene3D" id="1.20.120.420">
    <property type="entry name" value="translation initiation factor eif-2b, domain 1"/>
    <property type="match status" value="1"/>
</dbReference>
<keyword evidence="2" id="KW-0486">Methionine biosynthesis</keyword>
<feature type="active site" description="Proton donor" evidence="2">
    <location>
        <position position="213"/>
    </location>
</feature>
<comment type="function">
    <text evidence="2">Catalyzes the interconversion of methylthioribose-1-phosphate (MTR-1-P) into methylthioribulose-1-phosphate (MTRu-1-P).</text>
</comment>
<dbReference type="FunFam" id="1.20.120.420:FF:000003">
    <property type="entry name" value="Methylthioribose-1-phosphate isomerase"/>
    <property type="match status" value="1"/>
</dbReference>
<feature type="binding site" evidence="2">
    <location>
        <position position="78"/>
    </location>
    <ligand>
        <name>substrate</name>
    </ligand>
</feature>
<dbReference type="NCBIfam" id="NF004326">
    <property type="entry name" value="PRK05720.1"/>
    <property type="match status" value="1"/>
</dbReference>
<dbReference type="InterPro" id="IPR037171">
    <property type="entry name" value="NagB/RpiA_transferase-like"/>
</dbReference>
<comment type="similarity">
    <text evidence="2">Belongs to the EIF-2B alpha/beta/delta subunits family. MtnA subfamily.</text>
</comment>
<feature type="binding site" evidence="2">
    <location>
        <begin position="44"/>
        <end position="46"/>
    </location>
    <ligand>
        <name>substrate</name>
    </ligand>
</feature>
<dbReference type="InterPro" id="IPR042529">
    <property type="entry name" value="IF_2B-like_C"/>
</dbReference>
<feature type="binding site" evidence="2">
    <location>
        <position position="172"/>
    </location>
    <ligand>
        <name>substrate</name>
    </ligand>
</feature>
<dbReference type="KEGG" id="mfv:Mfer_1184"/>
<gene>
    <name evidence="3" type="ordered locus">Mfer_1184</name>
</gene>
<dbReference type="InterPro" id="IPR005251">
    <property type="entry name" value="IF-M1Pi"/>
</dbReference>
<dbReference type="HOGENOM" id="CLU_016218_1_2_2"/>
<dbReference type="InterPro" id="IPR011559">
    <property type="entry name" value="Initiation_fac_2B_a/b/d"/>
</dbReference>
<proteinExistence type="inferred from homology"/>
<dbReference type="STRING" id="523846.Mfer_1184"/>
<dbReference type="NCBIfam" id="TIGR00524">
    <property type="entry name" value="eIF-2B_rel"/>
    <property type="match status" value="1"/>
</dbReference>